<accession>A0A069PAX0</accession>
<evidence type="ECO:0000256" key="1">
    <source>
        <dbReference type="SAM" id="SignalP"/>
    </source>
</evidence>
<dbReference type="EMBL" id="JFHC01000137">
    <property type="protein sequence ID" value="KDR37793.1"/>
    <property type="molecule type" value="Genomic_DNA"/>
</dbReference>
<comment type="caution">
    <text evidence="2">The sequence shown here is derived from an EMBL/GenBank/DDBJ whole genome shotgun (WGS) entry which is preliminary data.</text>
</comment>
<feature type="signal peptide" evidence="1">
    <location>
        <begin position="1"/>
        <end position="19"/>
    </location>
</feature>
<keyword evidence="1" id="KW-0732">Signal</keyword>
<reference evidence="2 3" key="1">
    <citation type="submission" date="2014-03" db="EMBL/GenBank/DDBJ databases">
        <title>Draft Genome Sequences of Four Burkholderia Strains.</title>
        <authorList>
            <person name="Liu X.Y."/>
            <person name="Li C.X."/>
            <person name="Xu J.H."/>
        </authorList>
    </citation>
    <scope>NUCLEOTIDE SEQUENCE [LARGE SCALE GENOMIC DNA]</scope>
    <source>
        <strain evidence="2 3">DSM 50014</strain>
    </source>
</reference>
<dbReference type="RefSeq" id="WP_035936417.1">
    <property type="nucleotide sequence ID" value="NZ_CADFFX010000009.1"/>
</dbReference>
<organism evidence="2 3">
    <name type="scientific">Caballeronia glathei</name>
    <dbReference type="NCBI Taxonomy" id="60547"/>
    <lineage>
        <taxon>Bacteria</taxon>
        <taxon>Pseudomonadati</taxon>
        <taxon>Pseudomonadota</taxon>
        <taxon>Betaproteobacteria</taxon>
        <taxon>Burkholderiales</taxon>
        <taxon>Burkholderiaceae</taxon>
        <taxon>Caballeronia</taxon>
    </lineage>
</organism>
<dbReference type="AlphaFoldDB" id="A0A069PAX0"/>
<dbReference type="STRING" id="60547.GCA_000751215_04761"/>
<proteinExistence type="predicted"/>
<evidence type="ECO:0008006" key="4">
    <source>
        <dbReference type="Google" id="ProtNLM"/>
    </source>
</evidence>
<gene>
    <name evidence="2" type="ORF">BG61_07050</name>
</gene>
<sequence length="114" mass="12041">MNIRTSLFVWFSLSLALLAGCTSTYRNVDVCKDKMRAEYPNATSAPLTLTASGAAYHGARVVVRGDIATPPKPPATKKTVTGAAAECTFAADTLTGFRWLAPAALVPKPPAEDE</sequence>
<protein>
    <recommendedName>
        <fullName evidence="4">Lipoprotein</fullName>
    </recommendedName>
</protein>
<dbReference type="Proteomes" id="UP000027466">
    <property type="component" value="Unassembled WGS sequence"/>
</dbReference>
<keyword evidence="3" id="KW-1185">Reference proteome</keyword>
<feature type="chain" id="PRO_5001664050" description="Lipoprotein" evidence="1">
    <location>
        <begin position="20"/>
        <end position="114"/>
    </location>
</feature>
<evidence type="ECO:0000313" key="3">
    <source>
        <dbReference type="Proteomes" id="UP000027466"/>
    </source>
</evidence>
<dbReference type="PROSITE" id="PS51257">
    <property type="entry name" value="PROKAR_LIPOPROTEIN"/>
    <property type="match status" value="1"/>
</dbReference>
<evidence type="ECO:0000313" key="2">
    <source>
        <dbReference type="EMBL" id="KDR37793.1"/>
    </source>
</evidence>
<name>A0A069PAX0_9BURK</name>